<feature type="region of interest" description="Disordered" evidence="1">
    <location>
        <begin position="30"/>
        <end position="72"/>
    </location>
</feature>
<reference evidence="2" key="1">
    <citation type="submission" date="2017-07" db="EMBL/GenBank/DDBJ databases">
        <title>Taro Niue Genome Assembly and Annotation.</title>
        <authorList>
            <person name="Atibalentja N."/>
            <person name="Keating K."/>
            <person name="Fields C.J."/>
        </authorList>
    </citation>
    <scope>NUCLEOTIDE SEQUENCE</scope>
    <source>
        <strain evidence="2">Niue_2</strain>
        <tissue evidence="2">Leaf</tissue>
    </source>
</reference>
<evidence type="ECO:0000256" key="1">
    <source>
        <dbReference type="SAM" id="MobiDB-lite"/>
    </source>
</evidence>
<dbReference type="Proteomes" id="UP000652761">
    <property type="component" value="Unassembled WGS sequence"/>
</dbReference>
<dbReference type="EMBL" id="NMUH01003358">
    <property type="protein sequence ID" value="MQM05155.1"/>
    <property type="molecule type" value="Genomic_DNA"/>
</dbReference>
<keyword evidence="3" id="KW-1185">Reference proteome</keyword>
<comment type="caution">
    <text evidence="2">The sequence shown here is derived from an EMBL/GenBank/DDBJ whole genome shotgun (WGS) entry which is preliminary data.</text>
</comment>
<gene>
    <name evidence="2" type="ORF">Taro_037963</name>
</gene>
<protein>
    <submittedName>
        <fullName evidence="2">Uncharacterized protein</fullName>
    </submittedName>
</protein>
<evidence type="ECO:0000313" key="3">
    <source>
        <dbReference type="Proteomes" id="UP000652761"/>
    </source>
</evidence>
<accession>A0A843WKT5</accession>
<feature type="compositionally biased region" description="Polar residues" evidence="1">
    <location>
        <begin position="30"/>
        <end position="41"/>
    </location>
</feature>
<dbReference type="OrthoDB" id="1737806at2759"/>
<name>A0A843WKT5_COLES</name>
<proteinExistence type="predicted"/>
<sequence>MPAQKPAAYRPPHAKSAAAVQVEVSFSGPTANQLFGQSSSEEMSKNALRNKKRREKQREKKVAESSSTTNVG</sequence>
<evidence type="ECO:0000313" key="2">
    <source>
        <dbReference type="EMBL" id="MQM05155.1"/>
    </source>
</evidence>
<organism evidence="2 3">
    <name type="scientific">Colocasia esculenta</name>
    <name type="common">Wild taro</name>
    <name type="synonym">Arum esculentum</name>
    <dbReference type="NCBI Taxonomy" id="4460"/>
    <lineage>
        <taxon>Eukaryota</taxon>
        <taxon>Viridiplantae</taxon>
        <taxon>Streptophyta</taxon>
        <taxon>Embryophyta</taxon>
        <taxon>Tracheophyta</taxon>
        <taxon>Spermatophyta</taxon>
        <taxon>Magnoliopsida</taxon>
        <taxon>Liliopsida</taxon>
        <taxon>Araceae</taxon>
        <taxon>Aroideae</taxon>
        <taxon>Colocasieae</taxon>
        <taxon>Colocasia</taxon>
    </lineage>
</organism>
<dbReference type="AlphaFoldDB" id="A0A843WKT5"/>